<sequence length="129" mass="13993">MAGTERSPSPRSRQEALLAGGDDDSEDNDGVRQGERHNATNSNTLQLNSPPQTTPEENDESHALPRSLLSLKPGTSAPPENVIDKSNNELPRKHPSRPVGTAKGEPSSMYRAWTGVWGPTKLSRDSLRV</sequence>
<dbReference type="EMBL" id="BMAT01013995">
    <property type="protein sequence ID" value="GFS24476.1"/>
    <property type="molecule type" value="Genomic_DNA"/>
</dbReference>
<evidence type="ECO:0000256" key="1">
    <source>
        <dbReference type="SAM" id="MobiDB-lite"/>
    </source>
</evidence>
<dbReference type="Proteomes" id="UP000762676">
    <property type="component" value="Unassembled WGS sequence"/>
</dbReference>
<feature type="compositionally biased region" description="Polar residues" evidence="1">
    <location>
        <begin position="1"/>
        <end position="11"/>
    </location>
</feature>
<feature type="compositionally biased region" description="Basic and acidic residues" evidence="1">
    <location>
        <begin position="82"/>
        <end position="92"/>
    </location>
</feature>
<proteinExistence type="predicted"/>
<keyword evidence="3" id="KW-1185">Reference proteome</keyword>
<comment type="caution">
    <text evidence="2">The sequence shown here is derived from an EMBL/GenBank/DDBJ whole genome shotgun (WGS) entry which is preliminary data.</text>
</comment>
<feature type="compositionally biased region" description="Polar residues" evidence="1">
    <location>
        <begin position="39"/>
        <end position="55"/>
    </location>
</feature>
<evidence type="ECO:0000313" key="3">
    <source>
        <dbReference type="Proteomes" id="UP000762676"/>
    </source>
</evidence>
<gene>
    <name evidence="2" type="ORF">ElyMa_007004000</name>
</gene>
<name>A0AAV4JSY0_9GAST</name>
<accession>A0AAV4JSY0</accession>
<protein>
    <submittedName>
        <fullName evidence="2">Uncharacterized protein</fullName>
    </submittedName>
</protein>
<reference evidence="2 3" key="1">
    <citation type="journal article" date="2021" name="Elife">
        <title>Chloroplast acquisition without the gene transfer in kleptoplastic sea slugs, Plakobranchus ocellatus.</title>
        <authorList>
            <person name="Maeda T."/>
            <person name="Takahashi S."/>
            <person name="Yoshida T."/>
            <person name="Shimamura S."/>
            <person name="Takaki Y."/>
            <person name="Nagai Y."/>
            <person name="Toyoda A."/>
            <person name="Suzuki Y."/>
            <person name="Arimoto A."/>
            <person name="Ishii H."/>
            <person name="Satoh N."/>
            <person name="Nishiyama T."/>
            <person name="Hasebe M."/>
            <person name="Maruyama T."/>
            <person name="Minagawa J."/>
            <person name="Obokata J."/>
            <person name="Shigenobu S."/>
        </authorList>
    </citation>
    <scope>NUCLEOTIDE SEQUENCE [LARGE SCALE GENOMIC DNA]</scope>
</reference>
<feature type="region of interest" description="Disordered" evidence="1">
    <location>
        <begin position="1"/>
        <end position="129"/>
    </location>
</feature>
<dbReference type="AlphaFoldDB" id="A0AAV4JSY0"/>
<feature type="compositionally biased region" description="Basic and acidic residues" evidence="1">
    <location>
        <begin position="29"/>
        <end position="38"/>
    </location>
</feature>
<evidence type="ECO:0000313" key="2">
    <source>
        <dbReference type="EMBL" id="GFS24476.1"/>
    </source>
</evidence>
<organism evidence="2 3">
    <name type="scientific">Elysia marginata</name>
    <dbReference type="NCBI Taxonomy" id="1093978"/>
    <lineage>
        <taxon>Eukaryota</taxon>
        <taxon>Metazoa</taxon>
        <taxon>Spiralia</taxon>
        <taxon>Lophotrochozoa</taxon>
        <taxon>Mollusca</taxon>
        <taxon>Gastropoda</taxon>
        <taxon>Heterobranchia</taxon>
        <taxon>Euthyneura</taxon>
        <taxon>Panpulmonata</taxon>
        <taxon>Sacoglossa</taxon>
        <taxon>Placobranchoidea</taxon>
        <taxon>Plakobranchidae</taxon>
        <taxon>Elysia</taxon>
    </lineage>
</organism>